<dbReference type="EMBL" id="MNCJ02000324">
    <property type="protein sequence ID" value="KAF5791381.1"/>
    <property type="molecule type" value="Genomic_DNA"/>
</dbReference>
<dbReference type="InParanoid" id="A0A251TWH2"/>
<gene>
    <name evidence="2" type="ORF">HannXRQ_Chr09g0260911</name>
    <name evidence="1" type="ORF">HanXRQr2_Chr09g0394101</name>
</gene>
<keyword evidence="3" id="KW-1185">Reference proteome</keyword>
<evidence type="ECO:0000313" key="2">
    <source>
        <dbReference type="EMBL" id="OTG15487.1"/>
    </source>
</evidence>
<dbReference type="EMBL" id="CM007898">
    <property type="protein sequence ID" value="OTG15487.1"/>
    <property type="molecule type" value="Genomic_DNA"/>
</dbReference>
<reference evidence="2" key="2">
    <citation type="submission" date="2017-02" db="EMBL/GenBank/DDBJ databases">
        <title>Sunflower complete genome.</title>
        <authorList>
            <person name="Langlade N."/>
            <person name="Munos S."/>
        </authorList>
    </citation>
    <scope>NUCLEOTIDE SEQUENCE [LARGE SCALE GENOMIC DNA]</scope>
    <source>
        <tissue evidence="2">Leaves</tissue>
    </source>
</reference>
<proteinExistence type="predicted"/>
<sequence length="60" mass="7103">MCHVPVINSHLSTQRFRLKCVTHHPNPTPHPHLITSYINHKEHHLFSNISVFRHKHLTII</sequence>
<evidence type="ECO:0000313" key="1">
    <source>
        <dbReference type="EMBL" id="KAF5791381.1"/>
    </source>
</evidence>
<name>A0A251TWH2_HELAN</name>
<reference evidence="1 3" key="1">
    <citation type="journal article" date="2017" name="Nature">
        <title>The sunflower genome provides insights into oil metabolism, flowering and Asterid evolution.</title>
        <authorList>
            <person name="Badouin H."/>
            <person name="Gouzy J."/>
            <person name="Grassa C.J."/>
            <person name="Murat F."/>
            <person name="Staton S.E."/>
            <person name="Cottret L."/>
            <person name="Lelandais-Briere C."/>
            <person name="Owens G.L."/>
            <person name="Carrere S."/>
            <person name="Mayjonade B."/>
            <person name="Legrand L."/>
            <person name="Gill N."/>
            <person name="Kane N.C."/>
            <person name="Bowers J.E."/>
            <person name="Hubner S."/>
            <person name="Bellec A."/>
            <person name="Berard A."/>
            <person name="Berges H."/>
            <person name="Blanchet N."/>
            <person name="Boniface M.C."/>
            <person name="Brunel D."/>
            <person name="Catrice O."/>
            <person name="Chaidir N."/>
            <person name="Claudel C."/>
            <person name="Donnadieu C."/>
            <person name="Faraut T."/>
            <person name="Fievet G."/>
            <person name="Helmstetter N."/>
            <person name="King M."/>
            <person name="Knapp S.J."/>
            <person name="Lai Z."/>
            <person name="Le Paslier M.C."/>
            <person name="Lippi Y."/>
            <person name="Lorenzon L."/>
            <person name="Mandel J.R."/>
            <person name="Marage G."/>
            <person name="Marchand G."/>
            <person name="Marquand E."/>
            <person name="Bret-Mestries E."/>
            <person name="Morien E."/>
            <person name="Nambeesan S."/>
            <person name="Nguyen T."/>
            <person name="Pegot-Espagnet P."/>
            <person name="Pouilly N."/>
            <person name="Raftis F."/>
            <person name="Sallet E."/>
            <person name="Schiex T."/>
            <person name="Thomas J."/>
            <person name="Vandecasteele C."/>
            <person name="Vares D."/>
            <person name="Vear F."/>
            <person name="Vautrin S."/>
            <person name="Crespi M."/>
            <person name="Mangin B."/>
            <person name="Burke J.M."/>
            <person name="Salse J."/>
            <person name="Munos S."/>
            <person name="Vincourt P."/>
            <person name="Rieseberg L.H."/>
            <person name="Langlade N.B."/>
        </authorList>
    </citation>
    <scope>NUCLEOTIDE SEQUENCE [LARGE SCALE GENOMIC DNA]</scope>
    <source>
        <strain evidence="3">cv. SF193</strain>
        <tissue evidence="1">Leaves</tissue>
    </source>
</reference>
<dbReference type="AlphaFoldDB" id="A0A251TWH2"/>
<evidence type="ECO:0000313" key="3">
    <source>
        <dbReference type="Proteomes" id="UP000215914"/>
    </source>
</evidence>
<organism evidence="2 3">
    <name type="scientific">Helianthus annuus</name>
    <name type="common">Common sunflower</name>
    <dbReference type="NCBI Taxonomy" id="4232"/>
    <lineage>
        <taxon>Eukaryota</taxon>
        <taxon>Viridiplantae</taxon>
        <taxon>Streptophyta</taxon>
        <taxon>Embryophyta</taxon>
        <taxon>Tracheophyta</taxon>
        <taxon>Spermatophyta</taxon>
        <taxon>Magnoliopsida</taxon>
        <taxon>eudicotyledons</taxon>
        <taxon>Gunneridae</taxon>
        <taxon>Pentapetalae</taxon>
        <taxon>asterids</taxon>
        <taxon>campanulids</taxon>
        <taxon>Asterales</taxon>
        <taxon>Asteraceae</taxon>
        <taxon>Asteroideae</taxon>
        <taxon>Heliantheae alliance</taxon>
        <taxon>Heliantheae</taxon>
        <taxon>Helianthus</taxon>
    </lineage>
</organism>
<protein>
    <submittedName>
        <fullName evidence="2">Uncharacterized protein</fullName>
    </submittedName>
</protein>
<accession>A0A251TWH2</accession>
<reference evidence="1" key="3">
    <citation type="submission" date="2020-06" db="EMBL/GenBank/DDBJ databases">
        <title>Helianthus annuus Genome sequencing and assembly Release 2.</title>
        <authorList>
            <person name="Gouzy J."/>
            <person name="Langlade N."/>
            <person name="Munos S."/>
        </authorList>
    </citation>
    <scope>NUCLEOTIDE SEQUENCE</scope>
    <source>
        <tissue evidence="1">Leaves</tissue>
    </source>
</reference>
<dbReference type="Gramene" id="mRNA:HanXRQr2_Chr09g0394101">
    <property type="protein sequence ID" value="CDS:HanXRQr2_Chr09g0394101.1"/>
    <property type="gene ID" value="HanXRQr2_Chr09g0394101"/>
</dbReference>
<dbReference type="Proteomes" id="UP000215914">
    <property type="component" value="Chromosome 9"/>
</dbReference>